<comment type="subcellular location">
    <subcellularLocation>
        <location evidence="1">Cell membrane</location>
        <topology evidence="1">Multi-pass membrane protein</topology>
    </subcellularLocation>
</comment>
<sequence>MVSRVGAAPPADAVDFSLGALLGLCFVVIAVAVYLLADAFFTPRSDITHRIEEHRPRGRGGGAGAGGRAGGLLGALLELSGRVVRASGRTEKIAARLDEAGWALAPHEWGLLRGVACLLVIVGLWLATGSLPVALLLGLALPLGVARAVLGGARDRRVQAFADQLPDALAMIAGSLRSGFTVSQSLERLGAQETQPLGVEMARALAQTKIGVSVEDALDQVADRMDCPDLRWVVMTIRIQREVGGNLADVIETTMETMRERSRLRRHIRALSAEGRLSAQVLIALPILLAAGLLIFRADYLAPMLESPLGVLLLVFGAGSVAVGWFWISRMIRIEA</sequence>
<name>A0ABN1QGA9_9ACTN</name>
<evidence type="ECO:0000256" key="5">
    <source>
        <dbReference type="ARBA" id="ARBA00023136"/>
    </source>
</evidence>
<keyword evidence="9" id="KW-1185">Reference proteome</keyword>
<feature type="domain" description="Type II secretion system protein GspF" evidence="7">
    <location>
        <begin position="169"/>
        <end position="294"/>
    </location>
</feature>
<dbReference type="InterPro" id="IPR018076">
    <property type="entry name" value="T2SS_GspF_dom"/>
</dbReference>
<evidence type="ECO:0000259" key="7">
    <source>
        <dbReference type="Pfam" id="PF00482"/>
    </source>
</evidence>
<dbReference type="PANTHER" id="PTHR35007">
    <property type="entry name" value="INTEGRAL MEMBRANE PROTEIN-RELATED"/>
    <property type="match status" value="1"/>
</dbReference>
<gene>
    <name evidence="8" type="ORF">GCM10009550_13400</name>
</gene>
<feature type="transmembrane region" description="Helical" evidence="6">
    <location>
        <begin position="133"/>
        <end position="150"/>
    </location>
</feature>
<dbReference type="Pfam" id="PF00482">
    <property type="entry name" value="T2SSF"/>
    <property type="match status" value="1"/>
</dbReference>
<evidence type="ECO:0000256" key="4">
    <source>
        <dbReference type="ARBA" id="ARBA00022989"/>
    </source>
</evidence>
<evidence type="ECO:0000256" key="6">
    <source>
        <dbReference type="SAM" id="Phobius"/>
    </source>
</evidence>
<accession>A0ABN1QGA9</accession>
<evidence type="ECO:0000313" key="9">
    <source>
        <dbReference type="Proteomes" id="UP001500665"/>
    </source>
</evidence>
<feature type="transmembrane region" description="Helical" evidence="6">
    <location>
        <begin position="277"/>
        <end position="296"/>
    </location>
</feature>
<feature type="transmembrane region" description="Helical" evidence="6">
    <location>
        <begin position="308"/>
        <end position="328"/>
    </location>
</feature>
<dbReference type="EMBL" id="BAAAHH010000003">
    <property type="protein sequence ID" value="GAA0942291.1"/>
    <property type="molecule type" value="Genomic_DNA"/>
</dbReference>
<feature type="transmembrane region" description="Helical" evidence="6">
    <location>
        <begin position="110"/>
        <end position="127"/>
    </location>
</feature>
<organism evidence="8 9">
    <name type="scientific">Actinocorallia libanotica</name>
    <dbReference type="NCBI Taxonomy" id="46162"/>
    <lineage>
        <taxon>Bacteria</taxon>
        <taxon>Bacillati</taxon>
        <taxon>Actinomycetota</taxon>
        <taxon>Actinomycetes</taxon>
        <taxon>Streptosporangiales</taxon>
        <taxon>Thermomonosporaceae</taxon>
        <taxon>Actinocorallia</taxon>
    </lineage>
</organism>
<proteinExistence type="predicted"/>
<protein>
    <recommendedName>
        <fullName evidence="7">Type II secretion system protein GspF domain-containing protein</fullName>
    </recommendedName>
</protein>
<dbReference type="InterPro" id="IPR042094">
    <property type="entry name" value="T2SS_GspF_sf"/>
</dbReference>
<reference evidence="8 9" key="1">
    <citation type="journal article" date="2019" name="Int. J. Syst. Evol. Microbiol.">
        <title>The Global Catalogue of Microorganisms (GCM) 10K type strain sequencing project: providing services to taxonomists for standard genome sequencing and annotation.</title>
        <authorList>
            <consortium name="The Broad Institute Genomics Platform"/>
            <consortium name="The Broad Institute Genome Sequencing Center for Infectious Disease"/>
            <person name="Wu L."/>
            <person name="Ma J."/>
        </authorList>
    </citation>
    <scope>NUCLEOTIDE SEQUENCE [LARGE SCALE GENOMIC DNA]</scope>
    <source>
        <strain evidence="8 9">JCM 10696</strain>
    </source>
</reference>
<feature type="transmembrane region" description="Helical" evidence="6">
    <location>
        <begin position="20"/>
        <end position="41"/>
    </location>
</feature>
<keyword evidence="5 6" id="KW-0472">Membrane</keyword>
<evidence type="ECO:0000256" key="3">
    <source>
        <dbReference type="ARBA" id="ARBA00022692"/>
    </source>
</evidence>
<dbReference type="PANTHER" id="PTHR35007:SF1">
    <property type="entry name" value="PILUS ASSEMBLY PROTEIN"/>
    <property type="match status" value="1"/>
</dbReference>
<comment type="caution">
    <text evidence="8">The sequence shown here is derived from an EMBL/GenBank/DDBJ whole genome shotgun (WGS) entry which is preliminary data.</text>
</comment>
<dbReference type="Gene3D" id="1.20.81.30">
    <property type="entry name" value="Type II secretion system (T2SS), domain F"/>
    <property type="match status" value="1"/>
</dbReference>
<evidence type="ECO:0000256" key="2">
    <source>
        <dbReference type="ARBA" id="ARBA00022475"/>
    </source>
</evidence>
<keyword evidence="2" id="KW-1003">Cell membrane</keyword>
<evidence type="ECO:0000256" key="1">
    <source>
        <dbReference type="ARBA" id="ARBA00004651"/>
    </source>
</evidence>
<keyword evidence="4 6" id="KW-1133">Transmembrane helix</keyword>
<keyword evidence="3 6" id="KW-0812">Transmembrane</keyword>
<dbReference type="Proteomes" id="UP001500665">
    <property type="component" value="Unassembled WGS sequence"/>
</dbReference>
<evidence type="ECO:0000313" key="8">
    <source>
        <dbReference type="EMBL" id="GAA0942291.1"/>
    </source>
</evidence>